<evidence type="ECO:0000256" key="1">
    <source>
        <dbReference type="SAM" id="MobiDB-lite"/>
    </source>
</evidence>
<feature type="compositionally biased region" description="Basic and acidic residues" evidence="1">
    <location>
        <begin position="1768"/>
        <end position="1783"/>
    </location>
</feature>
<feature type="compositionally biased region" description="Basic and acidic residues" evidence="1">
    <location>
        <begin position="1348"/>
        <end position="1358"/>
    </location>
</feature>
<feature type="region of interest" description="Disordered" evidence="1">
    <location>
        <begin position="1"/>
        <end position="796"/>
    </location>
</feature>
<protein>
    <submittedName>
        <fullName evidence="2">Uncharacterized protein</fullName>
    </submittedName>
</protein>
<feature type="compositionally biased region" description="Polar residues" evidence="1">
    <location>
        <begin position="469"/>
        <end position="483"/>
    </location>
</feature>
<organism evidence="2 3">
    <name type="scientific">Symbiodinium microadriaticum</name>
    <name type="common">Dinoflagellate</name>
    <name type="synonym">Zooxanthella microadriatica</name>
    <dbReference type="NCBI Taxonomy" id="2951"/>
    <lineage>
        <taxon>Eukaryota</taxon>
        <taxon>Sar</taxon>
        <taxon>Alveolata</taxon>
        <taxon>Dinophyceae</taxon>
        <taxon>Suessiales</taxon>
        <taxon>Symbiodiniaceae</taxon>
        <taxon>Symbiodinium</taxon>
    </lineage>
</organism>
<feature type="compositionally biased region" description="Basic and acidic residues" evidence="1">
    <location>
        <begin position="1750"/>
        <end position="1759"/>
    </location>
</feature>
<feature type="compositionally biased region" description="Basic and acidic residues" evidence="1">
    <location>
        <begin position="554"/>
        <end position="571"/>
    </location>
</feature>
<feature type="region of interest" description="Disordered" evidence="1">
    <location>
        <begin position="1103"/>
        <end position="1192"/>
    </location>
</feature>
<feature type="compositionally biased region" description="Pro residues" evidence="1">
    <location>
        <begin position="1682"/>
        <end position="1700"/>
    </location>
</feature>
<feature type="region of interest" description="Disordered" evidence="1">
    <location>
        <begin position="1750"/>
        <end position="1804"/>
    </location>
</feature>
<feature type="region of interest" description="Disordered" evidence="1">
    <location>
        <begin position="1292"/>
        <end position="1411"/>
    </location>
</feature>
<name>A0A1Q9CIE8_SYMMI</name>
<dbReference type="EMBL" id="LSRX01001175">
    <property type="protein sequence ID" value="OLP82656.1"/>
    <property type="molecule type" value="Genomic_DNA"/>
</dbReference>
<feature type="region of interest" description="Disordered" evidence="1">
    <location>
        <begin position="1214"/>
        <end position="1238"/>
    </location>
</feature>
<feature type="compositionally biased region" description="Low complexity" evidence="1">
    <location>
        <begin position="55"/>
        <end position="75"/>
    </location>
</feature>
<feature type="compositionally biased region" description="Polar residues" evidence="1">
    <location>
        <begin position="90"/>
        <end position="99"/>
    </location>
</feature>
<feature type="compositionally biased region" description="Low complexity" evidence="1">
    <location>
        <begin position="413"/>
        <end position="424"/>
    </location>
</feature>
<feature type="compositionally biased region" description="Low complexity" evidence="1">
    <location>
        <begin position="348"/>
        <end position="376"/>
    </location>
</feature>
<feature type="compositionally biased region" description="Polar residues" evidence="1">
    <location>
        <begin position="1485"/>
        <end position="1506"/>
    </location>
</feature>
<gene>
    <name evidence="2" type="ORF">AK812_SmicGene36658</name>
</gene>
<dbReference type="OMA" id="VARCNDY"/>
<feature type="compositionally biased region" description="Basic and acidic residues" evidence="1">
    <location>
        <begin position="584"/>
        <end position="603"/>
    </location>
</feature>
<feature type="compositionally biased region" description="Basic and acidic residues" evidence="1">
    <location>
        <begin position="1611"/>
        <end position="1621"/>
    </location>
</feature>
<feature type="compositionally biased region" description="Basic and acidic residues" evidence="1">
    <location>
        <begin position="1642"/>
        <end position="1652"/>
    </location>
</feature>
<feature type="region of interest" description="Disordered" evidence="1">
    <location>
        <begin position="1595"/>
        <end position="1700"/>
    </location>
</feature>
<feature type="compositionally biased region" description="Pro residues" evidence="1">
    <location>
        <begin position="335"/>
        <end position="347"/>
    </location>
</feature>
<feature type="compositionally biased region" description="Polar residues" evidence="1">
    <location>
        <begin position="698"/>
        <end position="708"/>
    </location>
</feature>
<feature type="region of interest" description="Disordered" evidence="1">
    <location>
        <begin position="1484"/>
        <end position="1508"/>
    </location>
</feature>
<feature type="compositionally biased region" description="Polar residues" evidence="1">
    <location>
        <begin position="1596"/>
        <end position="1608"/>
    </location>
</feature>
<feature type="compositionally biased region" description="Polar residues" evidence="1">
    <location>
        <begin position="1147"/>
        <end position="1177"/>
    </location>
</feature>
<reference evidence="2 3" key="1">
    <citation type="submission" date="2016-02" db="EMBL/GenBank/DDBJ databases">
        <title>Genome analysis of coral dinoflagellate symbionts highlights evolutionary adaptations to a symbiotic lifestyle.</title>
        <authorList>
            <person name="Aranda M."/>
            <person name="Li Y."/>
            <person name="Liew Y.J."/>
            <person name="Baumgarten S."/>
            <person name="Simakov O."/>
            <person name="Wilson M."/>
            <person name="Piel J."/>
            <person name="Ashoor H."/>
            <person name="Bougouffa S."/>
            <person name="Bajic V.B."/>
            <person name="Ryu T."/>
            <person name="Ravasi T."/>
            <person name="Bayer T."/>
            <person name="Micklem G."/>
            <person name="Kim H."/>
            <person name="Bhak J."/>
            <person name="Lajeunesse T.C."/>
            <person name="Voolstra C.R."/>
        </authorList>
    </citation>
    <scope>NUCLEOTIDE SEQUENCE [LARGE SCALE GENOMIC DNA]</scope>
    <source>
        <strain evidence="2 3">CCMP2467</strain>
    </source>
</reference>
<feature type="compositionally biased region" description="Basic and acidic residues" evidence="1">
    <location>
        <begin position="403"/>
        <end position="412"/>
    </location>
</feature>
<feature type="compositionally biased region" description="Low complexity" evidence="1">
    <location>
        <begin position="230"/>
        <end position="249"/>
    </location>
</feature>
<feature type="compositionally biased region" description="Pro residues" evidence="1">
    <location>
        <begin position="627"/>
        <end position="637"/>
    </location>
</feature>
<feature type="compositionally biased region" description="Low complexity" evidence="1">
    <location>
        <begin position="638"/>
        <end position="662"/>
    </location>
</feature>
<feature type="region of interest" description="Disordered" evidence="1">
    <location>
        <begin position="985"/>
        <end position="1078"/>
    </location>
</feature>
<feature type="compositionally biased region" description="Low complexity" evidence="1">
    <location>
        <begin position="512"/>
        <end position="541"/>
    </location>
</feature>
<feature type="compositionally biased region" description="Pro residues" evidence="1">
    <location>
        <begin position="1"/>
        <end position="11"/>
    </location>
</feature>
<keyword evidence="3" id="KW-1185">Reference proteome</keyword>
<comment type="caution">
    <text evidence="2">The sequence shown here is derived from an EMBL/GenBank/DDBJ whole genome shotgun (WGS) entry which is preliminary data.</text>
</comment>
<feature type="compositionally biased region" description="Low complexity" evidence="1">
    <location>
        <begin position="758"/>
        <end position="767"/>
    </location>
</feature>
<feature type="compositionally biased region" description="Low complexity" evidence="1">
    <location>
        <begin position="1222"/>
        <end position="1238"/>
    </location>
</feature>
<evidence type="ECO:0000313" key="3">
    <source>
        <dbReference type="Proteomes" id="UP000186817"/>
    </source>
</evidence>
<proteinExistence type="predicted"/>
<evidence type="ECO:0000313" key="2">
    <source>
        <dbReference type="EMBL" id="OLP82656.1"/>
    </source>
</evidence>
<feature type="compositionally biased region" description="Basic and acidic residues" evidence="1">
    <location>
        <begin position="723"/>
        <end position="736"/>
    </location>
</feature>
<feature type="compositionally biased region" description="Polar residues" evidence="1">
    <location>
        <begin position="426"/>
        <end position="441"/>
    </location>
</feature>
<accession>A0A1Q9CIE8</accession>
<feature type="compositionally biased region" description="Polar residues" evidence="1">
    <location>
        <begin position="1295"/>
        <end position="1304"/>
    </location>
</feature>
<sequence>MWRPRYAPPYDPNDDPWQHGIFGEQDPGRPPEDSDEDVPLAPPEPDHPEGLAAAGPSGSQQPPTNPSSSSSDPTPVLDITMSAGIPPNRTGETYLQNRLSRNRQRHQEAPPTDLPHSGTKAPPQAPGRLSPARFKAPPTQAQAGTKTADPPVKQPPAKHDQPVAQHRPQAAGNLQQAKTPQPKPPPAQLRQDAGQQQERPAAEAGTQPQAQPHQGTPKPPPEHLRQVTSPQQEGQAAAAAGMQPQNQPKEGPPKPRQPPPSDFRQETSTEPEDTMAAAATEGPQQSTEDAWERLRASLQHLDTDPIVGIRREPGPKPATQTPRNDEQPPQQQPTGEPPYPQQRPAPPADEQATAAATSTRARSASQQRQGAQAAQQPPGHLPPLDPWSRKRRPWQPQPPPRHIPMDQHDFHDQPQLQAAAWPAQEVEQTTEPGPSQQTTTAQRDEEAGASSPQQQGSSHHAASGDVPQDHSQPPAQGDTTTAEQRVPQDEPAAPQHNHEQAYTPEGIHSLSGPQQHQGWQHPPHQAAASSSSETGTPSSAAQQWGRYTPGSGDQRTRNKADKTWIHAEFSKRGWRKPPHLTWRQVEHWLYSKEQREQGERERPQQGTTRTHQPGLFTQLLNLHLQPRAPPQGTPPQTGPSSTAASSSQAPPQQPHQEAQEQTVSPRGEDHTTKQATQAQQQAEERMDATQPHVAASGTAPQPSHTTSIEDAPIRAKAPPNEDPTSKEGTRAKERAQQRHQPAEAANRTHQGDERARPRQGTRPRGPGSVLPHQHPTGSTRVAATPTARAHRRNSEAVHVPPNFAQVTWLDSGVPPTFPPSLPLQAYSQMLCLYRGSGRWDLRILSTSPDAEPFLAQGIYPQVLYAPGPTRHEQWFPVGAGLVATPLGDVALASRQRWGLTSSLMPAAWLIQVDQTRRRAHGEPEIPGEVELRRGESFLIIWEEDGWTLFERYPGDVAAWTTTVMPAGTEVSHHNHILLPEQRVHDGDVPPAQAAPPQPPSSSASSGNRSERAWASDDGGGQQHGDYDRTELMQRTTPQPRRGASPNKPPTHLPAAAAAPRGEVHDRSEPPATAAHPLFGAPSTQTQEEMLAVAMLVETGQADRIPWTGGRNPCTSTPEATVPEATLPSQQQPEEPGTSPSRKHRRTSQPQQRPDQEPGTMTSPQHEQGQNSTATAPQQRIPAHLPPSSGQLWHEQGPEITAAAPQQRIPAIPRTTAAQDRGQSSAPSMQQAQQAPQEQETSAYMVLRAQQLITQLMPTLVGDQVPLAAEALGQLQQWSRGLWGHNVQLVEDTGPDTCNSLQETVPWNPPQPTRGTTEQAPPEPRGPSRQIGGAAGQAPTELWTPAGEQSKRREERGNHGDCSLSSADMPGTETEDEAFGLTRRRRSAATGTRRGSPPRAFRGKAAKVQGNSLPVLNEDPADYFDNQEDPSQSLCKIPGRFGAASALSVFKAYSGDYLPTVFDFPTKPFAVARCNDYHDRYRASRQRVNANIQQRNDAETTKPTGTDNELLVTNDAQSSEKHSPHDLPGPDIWALLDPLPPGWQRGEDFTQGLHPLTDVFDDLHKEHYNTDAFNDEPNNEEDNEVPEDFQVAAPTASLRQSGEGPSNNAEEACDKGELEGTVEHPSFGDDEACEKGTNSLRAPRADYKGEHPMSSENGACDNGEAAEQHCQGGESDPDMPSIRPDPPAPDAVPVPEGPPPVLTAAQRARLHQLLQQRDAEGRVPYGLDDYDTDAAMWVLLTVIPCMARRGAENETTEPFRTEPSTEPSAEPRTEGDQEQPREARAVSTPSGLCPDVPRYDPESGR</sequence>
<feature type="compositionally biased region" description="Low complexity" evidence="1">
    <location>
        <begin position="448"/>
        <end position="464"/>
    </location>
</feature>
<dbReference type="Proteomes" id="UP000186817">
    <property type="component" value="Unassembled WGS sequence"/>
</dbReference>